<protein>
    <submittedName>
        <fullName evidence="1">Uncharacterized protein</fullName>
    </submittedName>
</protein>
<sequence>MSTSQAPSAAAAASSSSSSAAAPPAPTTYAVSWGVGAAAAGKCKLCGVPRAQDESESGSGSRTMAGWEMEAEGADEAEGVMTTRGPTHARARAQTQAQQEEVEEIPCPRCTYLNDPHVDRCEICGGRLPPAVAAAAAAALTPPTTTTTPTPPPPETEIIRLSFRKGGDKDLYKRLKTVLASRMWEEGGEGPEGGRAWVAVLLGVTTK</sequence>
<proteinExistence type="predicted"/>
<dbReference type="Proteomes" id="UP001234202">
    <property type="component" value="Unassembled WGS sequence"/>
</dbReference>
<evidence type="ECO:0000313" key="2">
    <source>
        <dbReference type="Proteomes" id="UP001234202"/>
    </source>
</evidence>
<reference evidence="1" key="1">
    <citation type="submission" date="2023-04" db="EMBL/GenBank/DDBJ databases">
        <title>Draft Genome sequencing of Naganishia species isolated from polar environments using Oxford Nanopore Technology.</title>
        <authorList>
            <person name="Leo P."/>
            <person name="Venkateswaran K."/>
        </authorList>
    </citation>
    <scope>NUCLEOTIDE SEQUENCE</scope>
    <source>
        <strain evidence="1">DBVPG 5303</strain>
    </source>
</reference>
<organism evidence="1 2">
    <name type="scientific">Naganishia onofrii</name>
    <dbReference type="NCBI Taxonomy" id="1851511"/>
    <lineage>
        <taxon>Eukaryota</taxon>
        <taxon>Fungi</taxon>
        <taxon>Dikarya</taxon>
        <taxon>Basidiomycota</taxon>
        <taxon>Agaricomycotina</taxon>
        <taxon>Tremellomycetes</taxon>
        <taxon>Filobasidiales</taxon>
        <taxon>Filobasidiaceae</taxon>
        <taxon>Naganishia</taxon>
    </lineage>
</organism>
<keyword evidence="2" id="KW-1185">Reference proteome</keyword>
<name>A0ACC2XAP2_9TREE</name>
<evidence type="ECO:0000313" key="1">
    <source>
        <dbReference type="EMBL" id="KAJ9121090.1"/>
    </source>
</evidence>
<comment type="caution">
    <text evidence="1">The sequence shown here is derived from an EMBL/GenBank/DDBJ whole genome shotgun (WGS) entry which is preliminary data.</text>
</comment>
<accession>A0ACC2XAP2</accession>
<gene>
    <name evidence="1" type="ORF">QFC24_005071</name>
</gene>
<dbReference type="EMBL" id="JASBWV010000019">
    <property type="protein sequence ID" value="KAJ9121090.1"/>
    <property type="molecule type" value="Genomic_DNA"/>
</dbReference>